<evidence type="ECO:0000256" key="2">
    <source>
        <dbReference type="ARBA" id="ARBA00022737"/>
    </source>
</evidence>
<accession>A0AAN8Q2H9</accession>
<dbReference type="PROSITE" id="PS00022">
    <property type="entry name" value="EGF_1"/>
    <property type="match status" value="2"/>
</dbReference>
<dbReference type="InterPro" id="IPR001881">
    <property type="entry name" value="EGF-like_Ca-bd_dom"/>
</dbReference>
<dbReference type="FunFam" id="2.10.25.10:FF:000431">
    <property type="entry name" value="Delta-like protein"/>
    <property type="match status" value="1"/>
</dbReference>
<dbReference type="GO" id="GO:0005112">
    <property type="term" value="F:Notch binding"/>
    <property type="evidence" value="ECO:0007669"/>
    <property type="project" value="TreeGrafter"/>
</dbReference>
<dbReference type="SUPFAM" id="SSF57196">
    <property type="entry name" value="EGF/Laminin"/>
    <property type="match status" value="2"/>
</dbReference>
<name>A0AAN8Q2H9_PATCE</name>
<dbReference type="Proteomes" id="UP001347796">
    <property type="component" value="Unassembled WGS sequence"/>
</dbReference>
<feature type="disulfide bond" evidence="4">
    <location>
        <begin position="109"/>
        <end position="118"/>
    </location>
</feature>
<keyword evidence="1 4" id="KW-0245">EGF-like domain</keyword>
<feature type="disulfide bond" evidence="4">
    <location>
        <begin position="71"/>
        <end position="80"/>
    </location>
</feature>
<keyword evidence="8" id="KW-1185">Reference proteome</keyword>
<dbReference type="SMART" id="SM00179">
    <property type="entry name" value="EGF_CA"/>
    <property type="match status" value="2"/>
</dbReference>
<reference evidence="7 8" key="1">
    <citation type="submission" date="2024-01" db="EMBL/GenBank/DDBJ databases">
        <title>The genome of the rayed Mediterranean limpet Patella caerulea (Linnaeus, 1758).</title>
        <authorList>
            <person name="Anh-Thu Weber A."/>
            <person name="Halstead-Nussloch G."/>
        </authorList>
    </citation>
    <scope>NUCLEOTIDE SEQUENCE [LARGE SCALE GENOMIC DNA]</scope>
    <source>
        <strain evidence="7">AATW-2023a</strain>
        <tissue evidence="7">Whole specimen</tissue>
    </source>
</reference>
<organism evidence="7 8">
    <name type="scientific">Patella caerulea</name>
    <name type="common">Rayed Mediterranean limpet</name>
    <dbReference type="NCBI Taxonomy" id="87958"/>
    <lineage>
        <taxon>Eukaryota</taxon>
        <taxon>Metazoa</taxon>
        <taxon>Spiralia</taxon>
        <taxon>Lophotrochozoa</taxon>
        <taxon>Mollusca</taxon>
        <taxon>Gastropoda</taxon>
        <taxon>Patellogastropoda</taxon>
        <taxon>Patelloidea</taxon>
        <taxon>Patellidae</taxon>
        <taxon>Patella</taxon>
    </lineage>
</organism>
<dbReference type="PANTHER" id="PTHR12916:SF9">
    <property type="entry name" value="NEUROGENIC LOCUS NOTCH HOMOLOG PROTEIN 1-RELATED"/>
    <property type="match status" value="1"/>
</dbReference>
<comment type="caution">
    <text evidence="7">The sequence shown here is derived from an EMBL/GenBank/DDBJ whole genome shotgun (WGS) entry which is preliminary data.</text>
</comment>
<evidence type="ECO:0000256" key="4">
    <source>
        <dbReference type="PROSITE-ProRule" id="PRU00076"/>
    </source>
</evidence>
<feature type="chain" id="PRO_5042835299" description="EGF-like domain-containing protein" evidence="5">
    <location>
        <begin position="19"/>
        <end position="123"/>
    </location>
</feature>
<feature type="signal peptide" evidence="5">
    <location>
        <begin position="1"/>
        <end position="18"/>
    </location>
</feature>
<proteinExistence type="predicted"/>
<keyword evidence="5" id="KW-0732">Signal</keyword>
<evidence type="ECO:0000313" key="7">
    <source>
        <dbReference type="EMBL" id="KAK6195701.1"/>
    </source>
</evidence>
<evidence type="ECO:0000256" key="5">
    <source>
        <dbReference type="SAM" id="SignalP"/>
    </source>
</evidence>
<dbReference type="Gene3D" id="2.10.25.10">
    <property type="entry name" value="Laminin"/>
    <property type="match status" value="2"/>
</dbReference>
<gene>
    <name evidence="7" type="ORF">SNE40_001073</name>
</gene>
<dbReference type="PROSITE" id="PS50026">
    <property type="entry name" value="EGF_3"/>
    <property type="match status" value="2"/>
</dbReference>
<dbReference type="EMBL" id="JAZGQO010000001">
    <property type="protein sequence ID" value="KAK6195701.1"/>
    <property type="molecule type" value="Genomic_DNA"/>
</dbReference>
<dbReference type="CDD" id="cd00054">
    <property type="entry name" value="EGF_CA"/>
    <property type="match status" value="2"/>
</dbReference>
<dbReference type="GO" id="GO:0005509">
    <property type="term" value="F:calcium ion binding"/>
    <property type="evidence" value="ECO:0007669"/>
    <property type="project" value="InterPro"/>
</dbReference>
<dbReference type="AlphaFoldDB" id="A0AAN8Q2H9"/>
<evidence type="ECO:0000313" key="8">
    <source>
        <dbReference type="Proteomes" id="UP001347796"/>
    </source>
</evidence>
<protein>
    <recommendedName>
        <fullName evidence="6">EGF-like domain-containing protein</fullName>
    </recommendedName>
</protein>
<keyword evidence="2" id="KW-0677">Repeat</keyword>
<dbReference type="FunFam" id="2.10.25.10:FF:000525">
    <property type="entry name" value="Fat-like cadherin-related tumor suppressor homolog"/>
    <property type="match status" value="1"/>
</dbReference>
<feature type="domain" description="EGF-like" evidence="6">
    <location>
        <begin position="83"/>
        <end position="119"/>
    </location>
</feature>
<sequence>MRFEVLLISALFAITVDAYRHCKKLQKNIKCAEKKMKALKCSAPVINACNSDPCQNSGTCTQDGDSFTCNCADGFTGETCETPVNACNSNPCLNSGTCTQDGNGFTCNCADGFTGDTCESEYE</sequence>
<evidence type="ECO:0000259" key="6">
    <source>
        <dbReference type="PROSITE" id="PS50026"/>
    </source>
</evidence>
<dbReference type="Pfam" id="PF00008">
    <property type="entry name" value="EGF"/>
    <property type="match status" value="2"/>
</dbReference>
<dbReference type="InterPro" id="IPR000742">
    <property type="entry name" value="EGF"/>
</dbReference>
<comment type="caution">
    <text evidence="4">Lacks conserved residue(s) required for the propagation of feature annotation.</text>
</comment>
<keyword evidence="3 4" id="KW-1015">Disulfide bond</keyword>
<dbReference type="SMART" id="SM00181">
    <property type="entry name" value="EGF"/>
    <property type="match status" value="2"/>
</dbReference>
<feature type="domain" description="EGF-like" evidence="6">
    <location>
        <begin position="45"/>
        <end position="81"/>
    </location>
</feature>
<dbReference type="PROSITE" id="PS01186">
    <property type="entry name" value="EGF_2"/>
    <property type="match status" value="2"/>
</dbReference>
<dbReference type="PANTHER" id="PTHR12916">
    <property type="entry name" value="CYTOCHROME C OXIDASE POLYPEPTIDE VIC-2"/>
    <property type="match status" value="1"/>
</dbReference>
<evidence type="ECO:0000256" key="1">
    <source>
        <dbReference type="ARBA" id="ARBA00022536"/>
    </source>
</evidence>
<evidence type="ECO:0000256" key="3">
    <source>
        <dbReference type="ARBA" id="ARBA00023157"/>
    </source>
</evidence>
<dbReference type="GO" id="GO:0007219">
    <property type="term" value="P:Notch signaling pathway"/>
    <property type="evidence" value="ECO:0007669"/>
    <property type="project" value="TreeGrafter"/>
</dbReference>